<dbReference type="InterPro" id="IPR036249">
    <property type="entry name" value="Thioredoxin-like_sf"/>
</dbReference>
<name>A0A381PCM9_9ZZZZ</name>
<dbReference type="SUPFAM" id="SSF52833">
    <property type="entry name" value="Thioredoxin-like"/>
    <property type="match status" value="1"/>
</dbReference>
<dbReference type="Pfam" id="PF04214">
    <property type="entry name" value="DUF411"/>
    <property type="match status" value="1"/>
</dbReference>
<organism evidence="1">
    <name type="scientific">marine metagenome</name>
    <dbReference type="NCBI Taxonomy" id="408172"/>
    <lineage>
        <taxon>unclassified sequences</taxon>
        <taxon>metagenomes</taxon>
        <taxon>ecological metagenomes</taxon>
    </lineage>
</organism>
<reference evidence="1" key="1">
    <citation type="submission" date="2018-05" db="EMBL/GenBank/DDBJ databases">
        <authorList>
            <person name="Lanie J.A."/>
            <person name="Ng W.-L."/>
            <person name="Kazmierczak K.M."/>
            <person name="Andrzejewski T.M."/>
            <person name="Davidsen T.M."/>
            <person name="Wayne K.J."/>
            <person name="Tettelin H."/>
            <person name="Glass J.I."/>
            <person name="Rusch D."/>
            <person name="Podicherti R."/>
            <person name="Tsui H.-C.T."/>
            <person name="Winkler M.E."/>
        </authorList>
    </citation>
    <scope>NUCLEOTIDE SEQUENCE</scope>
</reference>
<dbReference type="AlphaFoldDB" id="A0A381PCM9"/>
<dbReference type="EMBL" id="UINC01000941">
    <property type="protein sequence ID" value="SUZ64745.1"/>
    <property type="molecule type" value="Genomic_DNA"/>
</dbReference>
<gene>
    <name evidence="1" type="ORF">METZ01_LOCUS17599</name>
</gene>
<accession>A0A381PCM9</accession>
<sequence length="161" mass="18045">MKFKLILFFISLISILLVSSFFYNKPSEITKNSIHSNELLVYMSPTCNCCKNWTKQLSDYGFLIKNKLENNMKSIKSKAGITSNLVSCHTAFIDDYVIEGHVPPKDILKLLSEKPNIKGLSVPGMPAGSNVPGMEVRPEKANFDVLAINNDGSTTIWNHYE</sequence>
<dbReference type="InterPro" id="IPR007332">
    <property type="entry name" value="DUF411"/>
</dbReference>
<protein>
    <recommendedName>
        <fullName evidence="2">CopG family transcriptional regulator</fullName>
    </recommendedName>
</protein>
<evidence type="ECO:0000313" key="1">
    <source>
        <dbReference type="EMBL" id="SUZ64745.1"/>
    </source>
</evidence>
<proteinExistence type="predicted"/>
<evidence type="ECO:0008006" key="2">
    <source>
        <dbReference type="Google" id="ProtNLM"/>
    </source>
</evidence>